<evidence type="ECO:0000313" key="1">
    <source>
        <dbReference type="EMBL" id="OGE41099.1"/>
    </source>
</evidence>
<dbReference type="AlphaFoldDB" id="A0A1F5KJT5"/>
<gene>
    <name evidence="1" type="ORF">A3D25_00990</name>
</gene>
<dbReference type="EMBL" id="MFDD01000002">
    <property type="protein sequence ID" value="OGE41099.1"/>
    <property type="molecule type" value="Genomic_DNA"/>
</dbReference>
<name>A0A1F5KJT5_9BACT</name>
<sequence length="123" mass="13578">MSDHIKSGKGDYLVLSVGASTGKEPLSLVMSWEEMVREINPEFDGTVGVLAIERNPEAIATFRQNRFPIFGSRDKQLDRVMRYVASKASPAPDSPGPAFIEPEAFVSFPEGILSRITYLQMDA</sequence>
<reference evidence="1 2" key="1">
    <citation type="journal article" date="2016" name="Nat. Commun.">
        <title>Thousands of microbial genomes shed light on interconnected biogeochemical processes in an aquifer system.</title>
        <authorList>
            <person name="Anantharaman K."/>
            <person name="Brown C.T."/>
            <person name="Hug L.A."/>
            <person name="Sharon I."/>
            <person name="Castelle C.J."/>
            <person name="Probst A.J."/>
            <person name="Thomas B.C."/>
            <person name="Singh A."/>
            <person name="Wilkins M.J."/>
            <person name="Karaoz U."/>
            <person name="Brodie E.L."/>
            <person name="Williams K.H."/>
            <person name="Hubbard S.S."/>
            <person name="Banfield J.F."/>
        </authorList>
    </citation>
    <scope>NUCLEOTIDE SEQUENCE [LARGE SCALE GENOMIC DNA]</scope>
</reference>
<organism evidence="1 2">
    <name type="scientific">Candidatus Daviesbacteria bacterium RIFCSPHIGHO2_02_FULL_43_12</name>
    <dbReference type="NCBI Taxonomy" id="1797776"/>
    <lineage>
        <taxon>Bacteria</taxon>
        <taxon>Candidatus Daviesiibacteriota</taxon>
    </lineage>
</organism>
<accession>A0A1F5KJT5</accession>
<protein>
    <submittedName>
        <fullName evidence="1">Uncharacterized protein</fullName>
    </submittedName>
</protein>
<comment type="caution">
    <text evidence="1">The sequence shown here is derived from an EMBL/GenBank/DDBJ whole genome shotgun (WGS) entry which is preliminary data.</text>
</comment>
<dbReference type="Gene3D" id="3.40.50.150">
    <property type="entry name" value="Vaccinia Virus protein VP39"/>
    <property type="match status" value="1"/>
</dbReference>
<dbReference type="InterPro" id="IPR029063">
    <property type="entry name" value="SAM-dependent_MTases_sf"/>
</dbReference>
<evidence type="ECO:0000313" key="2">
    <source>
        <dbReference type="Proteomes" id="UP000177328"/>
    </source>
</evidence>
<proteinExistence type="predicted"/>
<dbReference type="Proteomes" id="UP000177328">
    <property type="component" value="Unassembled WGS sequence"/>
</dbReference>
<dbReference type="SUPFAM" id="SSF53335">
    <property type="entry name" value="S-adenosyl-L-methionine-dependent methyltransferases"/>
    <property type="match status" value="1"/>
</dbReference>